<dbReference type="InterPro" id="IPR015496">
    <property type="entry name" value="Ubiquilin"/>
</dbReference>
<dbReference type="Proteomes" id="UP000027138">
    <property type="component" value="Unassembled WGS sequence"/>
</dbReference>
<gene>
    <name evidence="1" type="ORF">JCGZ_08082</name>
</gene>
<accession>A0A067KKN9</accession>
<evidence type="ECO:0000313" key="2">
    <source>
        <dbReference type="Proteomes" id="UP000027138"/>
    </source>
</evidence>
<dbReference type="EMBL" id="KK914420">
    <property type="protein sequence ID" value="KDP36791.1"/>
    <property type="molecule type" value="Genomic_DNA"/>
</dbReference>
<dbReference type="GO" id="GO:0006511">
    <property type="term" value="P:ubiquitin-dependent protein catabolic process"/>
    <property type="evidence" value="ECO:0007669"/>
    <property type="project" value="TreeGrafter"/>
</dbReference>
<reference evidence="1 2" key="1">
    <citation type="journal article" date="2014" name="PLoS ONE">
        <title>Global Analysis of Gene Expression Profiles in Physic Nut (Jatropha curcas L.) Seedlings Exposed to Salt Stress.</title>
        <authorList>
            <person name="Zhang L."/>
            <person name="Zhang C."/>
            <person name="Wu P."/>
            <person name="Chen Y."/>
            <person name="Li M."/>
            <person name="Jiang H."/>
            <person name="Wu G."/>
        </authorList>
    </citation>
    <scope>NUCLEOTIDE SEQUENCE [LARGE SCALE GENOMIC DNA]</scope>
    <source>
        <strain evidence="2">cv. GZQX0401</strain>
        <tissue evidence="1">Young leaves</tissue>
    </source>
</reference>
<evidence type="ECO:0008006" key="3">
    <source>
        <dbReference type="Google" id="ProtNLM"/>
    </source>
</evidence>
<dbReference type="STRING" id="180498.A0A067KKN9"/>
<evidence type="ECO:0000313" key="1">
    <source>
        <dbReference type="EMBL" id="KDP36791.1"/>
    </source>
</evidence>
<dbReference type="Pfam" id="PF23195">
    <property type="entry name" value="UBQLN1"/>
    <property type="match status" value="1"/>
</dbReference>
<protein>
    <recommendedName>
        <fullName evidence="3">STI1 domain-containing protein</fullName>
    </recommendedName>
</protein>
<dbReference type="PANTHER" id="PTHR10677:SF3">
    <property type="entry name" value="FI07626P-RELATED"/>
    <property type="match status" value="1"/>
</dbReference>
<sequence length="216" mass="24089">MIRSFVSDSPTSVIGNANPGVGGLNHNNSPGDLGASPFPILGVNEFDGQGASDFDTELSRFEQMQNPNFLDGILSGTPAFESLMNDPYVIQCMMMSNPLTREFVDWNPKFSHVLNDHIGLQQRIMEMTRNPELIREIIHCDSFMSNYESTEGLNMLRPMHHNVQEPILNATPVARETGNHSAVNPFTALLRRRGRGHPFANLWTQSTGMLSPFNML</sequence>
<dbReference type="AlphaFoldDB" id="A0A067KKN9"/>
<dbReference type="PANTHER" id="PTHR10677">
    <property type="entry name" value="UBIQUILIN"/>
    <property type="match status" value="1"/>
</dbReference>
<organism evidence="1 2">
    <name type="scientific">Jatropha curcas</name>
    <name type="common">Barbados nut</name>
    <dbReference type="NCBI Taxonomy" id="180498"/>
    <lineage>
        <taxon>Eukaryota</taxon>
        <taxon>Viridiplantae</taxon>
        <taxon>Streptophyta</taxon>
        <taxon>Embryophyta</taxon>
        <taxon>Tracheophyta</taxon>
        <taxon>Spermatophyta</taxon>
        <taxon>Magnoliopsida</taxon>
        <taxon>eudicotyledons</taxon>
        <taxon>Gunneridae</taxon>
        <taxon>Pentapetalae</taxon>
        <taxon>rosids</taxon>
        <taxon>fabids</taxon>
        <taxon>Malpighiales</taxon>
        <taxon>Euphorbiaceae</taxon>
        <taxon>Crotonoideae</taxon>
        <taxon>Jatropheae</taxon>
        <taxon>Jatropha</taxon>
    </lineage>
</organism>
<dbReference type="OrthoDB" id="267397at2759"/>
<dbReference type="GO" id="GO:0005829">
    <property type="term" value="C:cytosol"/>
    <property type="evidence" value="ECO:0007669"/>
    <property type="project" value="TreeGrafter"/>
</dbReference>
<name>A0A067KKN9_JATCU</name>
<keyword evidence="2" id="KW-1185">Reference proteome</keyword>
<dbReference type="GO" id="GO:0031593">
    <property type="term" value="F:polyubiquitin modification-dependent protein binding"/>
    <property type="evidence" value="ECO:0007669"/>
    <property type="project" value="TreeGrafter"/>
</dbReference>
<proteinExistence type="predicted"/>